<evidence type="ECO:0000256" key="2">
    <source>
        <dbReference type="ARBA" id="ARBA00023136"/>
    </source>
</evidence>
<dbReference type="OrthoDB" id="120729at2"/>
<keyword evidence="4" id="KW-0449">Lipoprotein</keyword>
<dbReference type="InterPro" id="IPR036328">
    <property type="entry name" value="MliC_sf"/>
</dbReference>
<evidence type="ECO:0000313" key="8">
    <source>
        <dbReference type="Proteomes" id="UP000030826"/>
    </source>
</evidence>
<reference evidence="7 8" key="1">
    <citation type="submission" date="2014-09" db="EMBL/GenBank/DDBJ databases">
        <title>Isolation and characterization of Aurantimonas altamirensis ON-56566 from clinical sample following a dog bite.</title>
        <authorList>
            <person name="Eshaghi A."/>
            <person name="Li A."/>
            <person name="Shahinas D."/>
            <person name="Bahn P."/>
            <person name="Kus J.V."/>
            <person name="Patel S.N."/>
        </authorList>
    </citation>
    <scope>NUCLEOTIDE SEQUENCE [LARGE SCALE GENOMIC DNA]</scope>
    <source>
        <strain evidence="7 8">ON-56566</strain>
    </source>
</reference>
<gene>
    <name evidence="7" type="ORF">LA66_02515</name>
</gene>
<sequence>MYRLFAAAILLAPVAASAAPVELDLPGQVQRTSVAYSCSDGVDRTADYINVGENSLAVVDIDGAPIVFVNVMSGSGARYAARQYVWWSKGDSVTLSDEMKTDDAPVTCTQKKA</sequence>
<dbReference type="AlphaFoldDB" id="A0A0B1Q3W3"/>
<dbReference type="Pfam" id="PF09864">
    <property type="entry name" value="MliC"/>
    <property type="match status" value="1"/>
</dbReference>
<keyword evidence="2" id="KW-0472">Membrane</keyword>
<dbReference type="Proteomes" id="UP000030826">
    <property type="component" value="Unassembled WGS sequence"/>
</dbReference>
<evidence type="ECO:0000256" key="4">
    <source>
        <dbReference type="ARBA" id="ARBA00023288"/>
    </source>
</evidence>
<feature type="signal peptide" evidence="5">
    <location>
        <begin position="1"/>
        <end position="18"/>
    </location>
</feature>
<name>A0A0B1Q3W3_9HYPH</name>
<evidence type="ECO:0000256" key="1">
    <source>
        <dbReference type="ARBA" id="ARBA00022729"/>
    </source>
</evidence>
<dbReference type="InterPro" id="IPR018660">
    <property type="entry name" value="MliC"/>
</dbReference>
<evidence type="ECO:0000256" key="5">
    <source>
        <dbReference type="SAM" id="SignalP"/>
    </source>
</evidence>
<evidence type="ECO:0000256" key="3">
    <source>
        <dbReference type="ARBA" id="ARBA00023139"/>
    </source>
</evidence>
<keyword evidence="3" id="KW-0564">Palmitate</keyword>
<evidence type="ECO:0000313" key="7">
    <source>
        <dbReference type="EMBL" id="KHJ55548.1"/>
    </source>
</evidence>
<proteinExistence type="predicted"/>
<dbReference type="STRING" id="370622.LA66_02515"/>
<accession>A0A0B1Q3W3</accession>
<feature type="chain" id="PRO_5002060209" description="C-type lysozyme inhibitor domain-containing protein" evidence="5">
    <location>
        <begin position="19"/>
        <end position="113"/>
    </location>
</feature>
<dbReference type="EMBL" id="JRFJ01000001">
    <property type="protein sequence ID" value="KHJ55548.1"/>
    <property type="molecule type" value="Genomic_DNA"/>
</dbReference>
<dbReference type="Gene3D" id="2.40.128.200">
    <property type="match status" value="1"/>
</dbReference>
<feature type="domain" description="C-type lysozyme inhibitor" evidence="6">
    <location>
        <begin position="36"/>
        <end position="102"/>
    </location>
</feature>
<evidence type="ECO:0000259" key="6">
    <source>
        <dbReference type="Pfam" id="PF09864"/>
    </source>
</evidence>
<keyword evidence="1 5" id="KW-0732">Signal</keyword>
<comment type="caution">
    <text evidence="7">The sequence shown here is derived from an EMBL/GenBank/DDBJ whole genome shotgun (WGS) entry which is preliminary data.</text>
</comment>
<dbReference type="RefSeq" id="WP_039188482.1">
    <property type="nucleotide sequence ID" value="NZ_JRFJ01000001.1"/>
</dbReference>
<dbReference type="SUPFAM" id="SSF141488">
    <property type="entry name" value="YdhA-like"/>
    <property type="match status" value="1"/>
</dbReference>
<protein>
    <recommendedName>
        <fullName evidence="6">C-type lysozyme inhibitor domain-containing protein</fullName>
    </recommendedName>
</protein>
<organism evidence="7 8">
    <name type="scientific">Aureimonas altamirensis</name>
    <dbReference type="NCBI Taxonomy" id="370622"/>
    <lineage>
        <taxon>Bacteria</taxon>
        <taxon>Pseudomonadati</taxon>
        <taxon>Pseudomonadota</taxon>
        <taxon>Alphaproteobacteria</taxon>
        <taxon>Hyphomicrobiales</taxon>
        <taxon>Aurantimonadaceae</taxon>
        <taxon>Aureimonas</taxon>
    </lineage>
</organism>